<reference evidence="2" key="2">
    <citation type="submission" date="2025-08" db="UniProtKB">
        <authorList>
            <consortium name="RefSeq"/>
        </authorList>
    </citation>
    <scope>IDENTIFICATION</scope>
    <source>
        <tissue evidence="2">Young leaves</tissue>
    </source>
</reference>
<dbReference type="AlphaFoldDB" id="A0A8B7C2Z1"/>
<dbReference type="GO" id="GO:0051083">
    <property type="term" value="P:'de novo' cotranslational protein folding"/>
    <property type="evidence" value="ECO:0007669"/>
    <property type="project" value="TreeGrafter"/>
</dbReference>
<evidence type="ECO:0000313" key="2">
    <source>
        <dbReference type="RefSeq" id="XP_008790603.1"/>
    </source>
</evidence>
<dbReference type="GO" id="GO:0003755">
    <property type="term" value="F:peptidyl-prolyl cis-trans isomerase activity"/>
    <property type="evidence" value="ECO:0007669"/>
    <property type="project" value="TreeGrafter"/>
</dbReference>
<dbReference type="Proteomes" id="UP000228380">
    <property type="component" value="Chromosome 7"/>
</dbReference>
<sequence>MGAEAWAFGEGRRASGMDVAVKTLVMRLNPEVMSQKERIDFHTRVRFPRRMRTSFHMSNVAQKNSKRFSHKIFCAIHAVSPGLENLGDSVTDFEDFTIAANTTGDGEIKMRVEVSGAETQAIFDDVFSKLVAAAQPIPGFRRVKGGKTPDEGLKVTKDLKVEQSFEELEATFQPGIDFSFDAILQLQEINSTKF</sequence>
<proteinExistence type="predicted"/>
<evidence type="ECO:0000313" key="1">
    <source>
        <dbReference type="Proteomes" id="UP000228380"/>
    </source>
</evidence>
<protein>
    <submittedName>
        <fullName evidence="2">Uncharacterized protein LOC103707759 isoform X2</fullName>
    </submittedName>
</protein>
<organism evidence="1 2">
    <name type="scientific">Phoenix dactylifera</name>
    <name type="common">Date palm</name>
    <dbReference type="NCBI Taxonomy" id="42345"/>
    <lineage>
        <taxon>Eukaryota</taxon>
        <taxon>Viridiplantae</taxon>
        <taxon>Streptophyta</taxon>
        <taxon>Embryophyta</taxon>
        <taxon>Tracheophyta</taxon>
        <taxon>Spermatophyta</taxon>
        <taxon>Magnoliopsida</taxon>
        <taxon>Liliopsida</taxon>
        <taxon>Arecaceae</taxon>
        <taxon>Coryphoideae</taxon>
        <taxon>Phoeniceae</taxon>
        <taxon>Phoenix</taxon>
    </lineage>
</organism>
<dbReference type="GO" id="GO:0015031">
    <property type="term" value="P:protein transport"/>
    <property type="evidence" value="ECO:0007669"/>
    <property type="project" value="InterPro"/>
</dbReference>
<dbReference type="PANTHER" id="PTHR30560:SF5">
    <property type="entry name" value="OS09G0515400 PROTEIN"/>
    <property type="match status" value="1"/>
</dbReference>
<dbReference type="GeneID" id="103707759"/>
<dbReference type="PANTHER" id="PTHR30560">
    <property type="entry name" value="TRIGGER FACTOR CHAPERONE AND PEPTIDYL-PROLYL CIS/TRANS ISOMERASE"/>
    <property type="match status" value="1"/>
</dbReference>
<dbReference type="Gene3D" id="3.30.70.1050">
    <property type="entry name" value="Trigger factor ribosome-binding domain"/>
    <property type="match status" value="1"/>
</dbReference>
<dbReference type="InterPro" id="IPR005215">
    <property type="entry name" value="Trig_fac"/>
</dbReference>
<name>A0A8B7C2Z1_PHODC</name>
<reference evidence="1" key="1">
    <citation type="journal article" date="2019" name="Nat. Commun.">
        <title>Genome-wide association mapping of date palm fruit traits.</title>
        <authorList>
            <person name="Hazzouri K.M."/>
            <person name="Gros-Balthazard M."/>
            <person name="Flowers J.M."/>
            <person name="Copetti D."/>
            <person name="Lemansour A."/>
            <person name="Lebrun M."/>
            <person name="Masmoudi K."/>
            <person name="Ferrand S."/>
            <person name="Dhar M.I."/>
            <person name="Fresquez Z.A."/>
            <person name="Rosas U."/>
            <person name="Zhang J."/>
            <person name="Talag J."/>
            <person name="Lee S."/>
            <person name="Kudrna D."/>
            <person name="Powell R.F."/>
            <person name="Leitch I.J."/>
            <person name="Krueger R.R."/>
            <person name="Wing R.A."/>
            <person name="Amiri K.M.A."/>
            <person name="Purugganan M.D."/>
        </authorList>
    </citation>
    <scope>NUCLEOTIDE SEQUENCE [LARGE SCALE GENOMIC DNA]</scope>
    <source>
        <strain evidence="1">cv. Khalas</strain>
    </source>
</reference>
<dbReference type="GO" id="GO:0043335">
    <property type="term" value="P:protein unfolding"/>
    <property type="evidence" value="ECO:0007669"/>
    <property type="project" value="TreeGrafter"/>
</dbReference>
<keyword evidence="1" id="KW-1185">Reference proteome</keyword>
<dbReference type="GO" id="GO:0044183">
    <property type="term" value="F:protein folding chaperone"/>
    <property type="evidence" value="ECO:0007669"/>
    <property type="project" value="TreeGrafter"/>
</dbReference>
<dbReference type="RefSeq" id="XP_008790603.1">
    <property type="nucleotide sequence ID" value="XM_008792381.2"/>
</dbReference>
<accession>A0A8B7C2Z1</accession>
<gene>
    <name evidence="2" type="primary">LOC103707759</name>
</gene>
<dbReference type="GO" id="GO:0043022">
    <property type="term" value="F:ribosome binding"/>
    <property type="evidence" value="ECO:0007669"/>
    <property type="project" value="TreeGrafter"/>
</dbReference>
<dbReference type="OrthoDB" id="1881930at2759"/>
<dbReference type="InterPro" id="IPR036611">
    <property type="entry name" value="Trigger_fac_ribosome-bd_sf"/>
</dbReference>